<comment type="caution">
    <text evidence="1">The sequence shown here is derived from an EMBL/GenBank/DDBJ whole genome shotgun (WGS) entry which is preliminary data.</text>
</comment>
<evidence type="ECO:0000313" key="1">
    <source>
        <dbReference type="EMBL" id="OKP09259.1"/>
    </source>
</evidence>
<organism evidence="1 2">
    <name type="scientific">Penicillium subrubescens</name>
    <dbReference type="NCBI Taxonomy" id="1316194"/>
    <lineage>
        <taxon>Eukaryota</taxon>
        <taxon>Fungi</taxon>
        <taxon>Dikarya</taxon>
        <taxon>Ascomycota</taxon>
        <taxon>Pezizomycotina</taxon>
        <taxon>Eurotiomycetes</taxon>
        <taxon>Eurotiomycetidae</taxon>
        <taxon>Eurotiales</taxon>
        <taxon>Aspergillaceae</taxon>
        <taxon>Penicillium</taxon>
    </lineage>
</organism>
<dbReference type="Proteomes" id="UP000186955">
    <property type="component" value="Unassembled WGS sequence"/>
</dbReference>
<gene>
    <name evidence="1" type="ORF">PENSUB_5345</name>
</gene>
<reference evidence="1 2" key="1">
    <citation type="submission" date="2016-10" db="EMBL/GenBank/DDBJ databases">
        <title>Genome sequence of the ascomycete fungus Penicillium subrubescens.</title>
        <authorList>
            <person name="De Vries R.P."/>
            <person name="Peng M."/>
            <person name="Dilokpimol A."/>
            <person name="Hilden K."/>
            <person name="Makela M.R."/>
            <person name="Grigoriev I."/>
            <person name="Riley R."/>
            <person name="Granchi Z."/>
        </authorList>
    </citation>
    <scope>NUCLEOTIDE SEQUENCE [LARGE SCALE GENOMIC DNA]</scope>
    <source>
        <strain evidence="1 2">CBS 132785</strain>
    </source>
</reference>
<keyword evidence="2" id="KW-1185">Reference proteome</keyword>
<name>A0A1Q5U9W6_9EURO</name>
<proteinExistence type="predicted"/>
<dbReference type="EMBL" id="MNBE01000552">
    <property type="protein sequence ID" value="OKP09259.1"/>
    <property type="molecule type" value="Genomic_DNA"/>
</dbReference>
<protein>
    <submittedName>
        <fullName evidence="1">Uncharacterized protein</fullName>
    </submittedName>
</protein>
<dbReference type="AlphaFoldDB" id="A0A1Q5U9W6"/>
<sequence>MPYLWLLPKARQLRGIGRMAEVPALLHTRRGIAKGLRNDMAGLGRLESTLKMVKFVELSQFPESIEDRGLGV</sequence>
<accession>A0A1Q5U9W6</accession>
<evidence type="ECO:0000313" key="2">
    <source>
        <dbReference type="Proteomes" id="UP000186955"/>
    </source>
</evidence>